<evidence type="ECO:0000313" key="2">
    <source>
        <dbReference type="EMBL" id="TQL49093.1"/>
    </source>
</evidence>
<evidence type="ECO:0000256" key="1">
    <source>
        <dbReference type="SAM" id="Phobius"/>
    </source>
</evidence>
<accession>A0A542YLY6</accession>
<protein>
    <submittedName>
        <fullName evidence="2">Uncharacterized protein</fullName>
    </submittedName>
</protein>
<keyword evidence="1" id="KW-0812">Transmembrane</keyword>
<dbReference type="EMBL" id="VFOP01000001">
    <property type="protein sequence ID" value="TQL49093.1"/>
    <property type="molecule type" value="Genomic_DNA"/>
</dbReference>
<gene>
    <name evidence="2" type="ORF">FB467_0158</name>
</gene>
<feature type="transmembrane region" description="Helical" evidence="1">
    <location>
        <begin position="60"/>
        <end position="80"/>
    </location>
</feature>
<name>A0A542YLY6_9MICO</name>
<keyword evidence="1" id="KW-1133">Transmembrane helix</keyword>
<dbReference type="Proteomes" id="UP000319516">
    <property type="component" value="Unassembled WGS sequence"/>
</dbReference>
<comment type="caution">
    <text evidence="2">The sequence shown here is derived from an EMBL/GenBank/DDBJ whole genome shotgun (WGS) entry which is preliminary data.</text>
</comment>
<keyword evidence="3" id="KW-1185">Reference proteome</keyword>
<dbReference type="AlphaFoldDB" id="A0A542YLY6"/>
<sequence>MIAVLAAVPLALGAAMLLISTDADRDMHGYLRILGFFVMVPGLLVFVAALPLALPPRLRLPYVVLLGLLLVVLAFCYLLWVRR</sequence>
<keyword evidence="1" id="KW-0472">Membrane</keyword>
<proteinExistence type="predicted"/>
<evidence type="ECO:0000313" key="3">
    <source>
        <dbReference type="Proteomes" id="UP000319516"/>
    </source>
</evidence>
<organism evidence="2 3">
    <name type="scientific">Ornithinicoccus hortensis</name>
    <dbReference type="NCBI Taxonomy" id="82346"/>
    <lineage>
        <taxon>Bacteria</taxon>
        <taxon>Bacillati</taxon>
        <taxon>Actinomycetota</taxon>
        <taxon>Actinomycetes</taxon>
        <taxon>Micrococcales</taxon>
        <taxon>Intrasporangiaceae</taxon>
        <taxon>Ornithinicoccus</taxon>
    </lineage>
</organism>
<feature type="transmembrane region" description="Helical" evidence="1">
    <location>
        <begin position="33"/>
        <end position="53"/>
    </location>
</feature>
<reference evidence="2 3" key="1">
    <citation type="submission" date="2019-06" db="EMBL/GenBank/DDBJ databases">
        <title>Sequencing the genomes of 1000 actinobacteria strains.</title>
        <authorList>
            <person name="Klenk H.-P."/>
        </authorList>
    </citation>
    <scope>NUCLEOTIDE SEQUENCE [LARGE SCALE GENOMIC DNA]</scope>
    <source>
        <strain evidence="2 3">DSM 12335</strain>
    </source>
</reference>
<dbReference type="RefSeq" id="WP_343913419.1">
    <property type="nucleotide sequence ID" value="NZ_BAAAIK010000008.1"/>
</dbReference>